<comment type="caution">
    <text evidence="2">The sequence shown here is derived from an EMBL/GenBank/DDBJ whole genome shotgun (WGS) entry which is preliminary data.</text>
</comment>
<dbReference type="RefSeq" id="WP_212521190.1">
    <property type="nucleotide sequence ID" value="NZ_JAGSOH010000112.1"/>
</dbReference>
<feature type="signal peptide" evidence="1">
    <location>
        <begin position="1"/>
        <end position="25"/>
    </location>
</feature>
<name>A0A941EM37_9ACTN</name>
<evidence type="ECO:0000313" key="2">
    <source>
        <dbReference type="EMBL" id="MBR7830059.1"/>
    </source>
</evidence>
<evidence type="ECO:0000256" key="1">
    <source>
        <dbReference type="SAM" id="SignalP"/>
    </source>
</evidence>
<proteinExistence type="predicted"/>
<reference evidence="2" key="1">
    <citation type="submission" date="2021-04" db="EMBL/GenBank/DDBJ databases">
        <title>Genome based classification of Actinospica acidithermotolerans sp. nov., an actinobacterium isolated from an Indonesian hot spring.</title>
        <authorList>
            <person name="Kusuma A.B."/>
            <person name="Putra K.E."/>
            <person name="Nafisah S."/>
            <person name="Loh J."/>
            <person name="Nouioui I."/>
            <person name="Goodfellow M."/>
        </authorList>
    </citation>
    <scope>NUCLEOTIDE SEQUENCE</scope>
    <source>
        <strain evidence="2">MGRD01-02</strain>
    </source>
</reference>
<feature type="chain" id="PRO_5038394440" evidence="1">
    <location>
        <begin position="26"/>
        <end position="172"/>
    </location>
</feature>
<gene>
    <name evidence="2" type="ORF">KDK95_27400</name>
</gene>
<dbReference type="Proteomes" id="UP000676325">
    <property type="component" value="Unassembled WGS sequence"/>
</dbReference>
<protein>
    <submittedName>
        <fullName evidence="2">Uncharacterized protein</fullName>
    </submittedName>
</protein>
<evidence type="ECO:0000313" key="3">
    <source>
        <dbReference type="Proteomes" id="UP000676325"/>
    </source>
</evidence>
<keyword evidence="3" id="KW-1185">Reference proteome</keyword>
<organism evidence="2 3">
    <name type="scientific">Actinospica acidithermotolerans</name>
    <dbReference type="NCBI Taxonomy" id="2828514"/>
    <lineage>
        <taxon>Bacteria</taxon>
        <taxon>Bacillati</taxon>
        <taxon>Actinomycetota</taxon>
        <taxon>Actinomycetes</taxon>
        <taxon>Catenulisporales</taxon>
        <taxon>Actinospicaceae</taxon>
        <taxon>Actinospica</taxon>
    </lineage>
</organism>
<dbReference type="AlphaFoldDB" id="A0A941EM37"/>
<dbReference type="EMBL" id="JAGSOH010000112">
    <property type="protein sequence ID" value="MBR7830059.1"/>
    <property type="molecule type" value="Genomic_DNA"/>
</dbReference>
<sequence>MDRLAAHVIATAALTVTLATVPVLCADVSHAAAVPTAAVSALAATVPVQPCADRIQVGRAGHEIYEGIVAFSVEEFYSPSCHAMYGYSFASSRFRALHVRYDVGMAVYDETRGAIDGAATAIDGVGGPAYWSAAVPVVPGTCYEGEGHYFYYPPSAPGGFIEGDTRTDEVCA</sequence>
<keyword evidence="1" id="KW-0732">Signal</keyword>
<accession>A0A941EM37</accession>